<accession>A0A6J6MJL9</accession>
<protein>
    <submittedName>
        <fullName evidence="2">Unannotated protein</fullName>
    </submittedName>
</protein>
<keyword evidence="1" id="KW-0812">Transmembrane</keyword>
<evidence type="ECO:0000313" key="2">
    <source>
        <dbReference type="EMBL" id="CAB4674361.1"/>
    </source>
</evidence>
<gene>
    <name evidence="2" type="ORF">UFOPK2295_01006</name>
</gene>
<dbReference type="AlphaFoldDB" id="A0A6J6MJL9"/>
<feature type="transmembrane region" description="Helical" evidence="1">
    <location>
        <begin position="6"/>
        <end position="24"/>
    </location>
</feature>
<keyword evidence="1" id="KW-0472">Membrane</keyword>
<name>A0A6J6MJL9_9ZZZZ</name>
<keyword evidence="1" id="KW-1133">Transmembrane helix</keyword>
<evidence type="ECO:0000256" key="1">
    <source>
        <dbReference type="SAM" id="Phobius"/>
    </source>
</evidence>
<dbReference type="EMBL" id="CAEZWV010000019">
    <property type="protein sequence ID" value="CAB4674361.1"/>
    <property type="molecule type" value="Genomic_DNA"/>
</dbReference>
<reference evidence="2" key="1">
    <citation type="submission" date="2020-05" db="EMBL/GenBank/DDBJ databases">
        <authorList>
            <person name="Chiriac C."/>
            <person name="Salcher M."/>
            <person name="Ghai R."/>
            <person name="Kavagutti S V."/>
        </authorList>
    </citation>
    <scope>NUCLEOTIDE SEQUENCE</scope>
</reference>
<organism evidence="2">
    <name type="scientific">freshwater metagenome</name>
    <dbReference type="NCBI Taxonomy" id="449393"/>
    <lineage>
        <taxon>unclassified sequences</taxon>
        <taxon>metagenomes</taxon>
        <taxon>ecological metagenomes</taxon>
    </lineage>
</organism>
<sequence length="68" mass="7038">MVLSPMVPAVAVTLFKVALMFVFFPSRVNVRVPDPEMVAAPVAANVVPAGAVKVATMVSSVLNVDAPT</sequence>
<proteinExistence type="predicted"/>